<organism evidence="2 3">
    <name type="scientific">Thermogutta terrifontis</name>
    <dbReference type="NCBI Taxonomy" id="1331910"/>
    <lineage>
        <taxon>Bacteria</taxon>
        <taxon>Pseudomonadati</taxon>
        <taxon>Planctomycetota</taxon>
        <taxon>Planctomycetia</taxon>
        <taxon>Pirellulales</taxon>
        <taxon>Thermoguttaceae</taxon>
        <taxon>Thermogutta</taxon>
    </lineage>
</organism>
<feature type="region of interest" description="Disordered" evidence="1">
    <location>
        <begin position="1"/>
        <end position="23"/>
    </location>
</feature>
<evidence type="ECO:0000256" key="1">
    <source>
        <dbReference type="SAM" id="MobiDB-lite"/>
    </source>
</evidence>
<dbReference type="Proteomes" id="UP000215086">
    <property type="component" value="Chromosome"/>
</dbReference>
<accession>A0A286RA25</accession>
<reference evidence="2 3" key="1">
    <citation type="journal article" name="Front. Microbiol.">
        <title>Sugar Metabolism of the First Thermophilic Planctomycete Thermogutta terrifontis: Comparative Genomic and Transcriptomic Approaches.</title>
        <authorList>
            <person name="Elcheninov A.G."/>
            <person name="Menzel P."/>
            <person name="Gudbergsdottir S.R."/>
            <person name="Slesarev A.I."/>
            <person name="Kadnikov V.V."/>
            <person name="Krogh A."/>
            <person name="Bonch-Osmolovskaya E.A."/>
            <person name="Peng X."/>
            <person name="Kublanov I.V."/>
        </authorList>
    </citation>
    <scope>NUCLEOTIDE SEQUENCE [LARGE SCALE GENOMIC DNA]</scope>
    <source>
        <strain evidence="2 3">R1</strain>
    </source>
</reference>
<evidence type="ECO:0000313" key="3">
    <source>
        <dbReference type="Proteomes" id="UP000215086"/>
    </source>
</evidence>
<gene>
    <name evidence="2" type="ORF">THTE_0207</name>
</gene>
<evidence type="ECO:0000313" key="2">
    <source>
        <dbReference type="EMBL" id="ASV72809.1"/>
    </source>
</evidence>
<dbReference type="EMBL" id="CP018477">
    <property type="protein sequence ID" value="ASV72809.1"/>
    <property type="molecule type" value="Genomic_DNA"/>
</dbReference>
<dbReference type="KEGG" id="ttf:THTE_0207"/>
<name>A0A286RA25_9BACT</name>
<dbReference type="AlphaFoldDB" id="A0A286RA25"/>
<keyword evidence="3" id="KW-1185">Reference proteome</keyword>
<sequence>MPTPQPGTEDYGPQPPPPFPKKYLSMGTSDLKISIGPGPNNIVLELKDYGLCT</sequence>
<proteinExistence type="predicted"/>
<protein>
    <submittedName>
        <fullName evidence="2">Uncharacterized protein</fullName>
    </submittedName>
</protein>